<comment type="caution">
    <text evidence="3">The sequence shown here is derived from an EMBL/GenBank/DDBJ whole genome shotgun (WGS) entry which is preliminary data.</text>
</comment>
<feature type="coiled-coil region" evidence="1">
    <location>
        <begin position="418"/>
        <end position="445"/>
    </location>
</feature>
<reference evidence="3 4" key="1">
    <citation type="journal article" date="2023" name="Plants (Basel)">
        <title>Bridging the Gap: Combining Genomics and Transcriptomics Approaches to Understand Stylosanthes scabra, an Orphan Legume from the Brazilian Caatinga.</title>
        <authorList>
            <person name="Ferreira-Neto J.R.C."/>
            <person name="da Silva M.D."/>
            <person name="Binneck E."/>
            <person name="de Melo N.F."/>
            <person name="da Silva R.H."/>
            <person name="de Melo A.L.T.M."/>
            <person name="Pandolfi V."/>
            <person name="Bustamante F.O."/>
            <person name="Brasileiro-Vidal A.C."/>
            <person name="Benko-Iseppon A.M."/>
        </authorList>
    </citation>
    <scope>NUCLEOTIDE SEQUENCE [LARGE SCALE GENOMIC DNA]</scope>
    <source>
        <tissue evidence="3">Leaves</tissue>
    </source>
</reference>
<accession>A0ABU6WTK3</accession>
<proteinExistence type="predicted"/>
<organism evidence="3 4">
    <name type="scientific">Stylosanthes scabra</name>
    <dbReference type="NCBI Taxonomy" id="79078"/>
    <lineage>
        <taxon>Eukaryota</taxon>
        <taxon>Viridiplantae</taxon>
        <taxon>Streptophyta</taxon>
        <taxon>Embryophyta</taxon>
        <taxon>Tracheophyta</taxon>
        <taxon>Spermatophyta</taxon>
        <taxon>Magnoliopsida</taxon>
        <taxon>eudicotyledons</taxon>
        <taxon>Gunneridae</taxon>
        <taxon>Pentapetalae</taxon>
        <taxon>rosids</taxon>
        <taxon>fabids</taxon>
        <taxon>Fabales</taxon>
        <taxon>Fabaceae</taxon>
        <taxon>Papilionoideae</taxon>
        <taxon>50 kb inversion clade</taxon>
        <taxon>dalbergioids sensu lato</taxon>
        <taxon>Dalbergieae</taxon>
        <taxon>Pterocarpus clade</taxon>
        <taxon>Stylosanthes</taxon>
    </lineage>
</organism>
<name>A0ABU6WTK3_9FABA</name>
<keyword evidence="1" id="KW-0175">Coiled coil</keyword>
<evidence type="ECO:0000256" key="2">
    <source>
        <dbReference type="SAM" id="MobiDB-lite"/>
    </source>
</evidence>
<evidence type="ECO:0000313" key="4">
    <source>
        <dbReference type="Proteomes" id="UP001341840"/>
    </source>
</evidence>
<dbReference type="Proteomes" id="UP001341840">
    <property type="component" value="Unassembled WGS sequence"/>
</dbReference>
<keyword evidence="4" id="KW-1185">Reference proteome</keyword>
<dbReference type="EMBL" id="JASCZI010183280">
    <property type="protein sequence ID" value="MED6189241.1"/>
    <property type="molecule type" value="Genomic_DNA"/>
</dbReference>
<feature type="region of interest" description="Disordered" evidence="2">
    <location>
        <begin position="243"/>
        <end position="297"/>
    </location>
</feature>
<protein>
    <recommendedName>
        <fullName evidence="5">Transposase (Putative), gypsy type</fullName>
    </recommendedName>
</protein>
<evidence type="ECO:0000313" key="3">
    <source>
        <dbReference type="EMBL" id="MED6189241.1"/>
    </source>
</evidence>
<feature type="compositionally biased region" description="Basic and acidic residues" evidence="2">
    <location>
        <begin position="278"/>
        <end position="289"/>
    </location>
</feature>
<sequence length="522" mass="58712">MAKKKSCQNVRRPRVLSEVERALYGWVDEDIFSQPSVITANILPKLRHGMGLTEDWAFEGDYVIEAVGHSDRLPIRAEEDRTHFLWVYQELFTRLGVRFPFTEFQREVMMQFRTIEHVCLHFGFRLSSFIFMICTFLPPEKGLYRSVPIRGGGSLMPLRSLSRNLNGTILKFFLFLVDDLFGLTMRGNPFPGCIGILSLLGDMENQTRFVRLRLKMAEVEGTGPRSILPTPTVLAASAGASASSPLTVVPPGPSGAAKSKKVPPTSSAAKPICLDGEEGVKDDPSADLKQKKRKRKLHESFPENAVLGDIAAWEHEVSPLDHTFPVDFNYWAALDSGMTQSSVRKALEPMPPEQLLKTAYRYACKLTACLQVGLESALSSKVKVEKELAVAKDQGERLSALEQLSQVDEDSKVQTVELQSCRAALDQERKKVEALARSLEEKQTTMGTAEAAADHWRREWKALDAEIEEIVQETFSILLWISQLSLQILARILKARGFMILRRMPGRARNLWCRCSRYNLGR</sequence>
<evidence type="ECO:0008006" key="5">
    <source>
        <dbReference type="Google" id="ProtNLM"/>
    </source>
</evidence>
<gene>
    <name evidence="3" type="ORF">PIB30_093931</name>
</gene>
<evidence type="ECO:0000256" key="1">
    <source>
        <dbReference type="SAM" id="Coils"/>
    </source>
</evidence>